<evidence type="ECO:0000313" key="3">
    <source>
        <dbReference type="Proteomes" id="UP000316584"/>
    </source>
</evidence>
<dbReference type="KEGG" id="lug:FPZ22_07530"/>
<accession>A0A518N4C7</accession>
<reference evidence="2 3" key="1">
    <citation type="submission" date="2019-07" db="EMBL/GenBank/DDBJ databases">
        <title>Full genome sequence of Luteimonas sp. Gr-4.</title>
        <authorList>
            <person name="Im W.-T."/>
        </authorList>
    </citation>
    <scope>NUCLEOTIDE SEQUENCE [LARGE SCALE GENOMIC DNA]</scope>
    <source>
        <strain evidence="2 3">Gr-4</strain>
    </source>
</reference>
<sequence length="143" mass="15355">MRKRSDIRDAFPDRAMDFAHRVGDGLRHAPDGAGRWLHDVSGEAGRWLQGVQRGDAGKWLQAGVALGAARTGMRAAGRTARRHPVALTAAAIGIGVAVYAVVRYRRKKAEEAAMEGRSQRIRDALDSVDVDPHAADLGVGADH</sequence>
<dbReference type="Proteomes" id="UP000316584">
    <property type="component" value="Chromosome"/>
</dbReference>
<feature type="transmembrane region" description="Helical" evidence="1">
    <location>
        <begin position="84"/>
        <end position="102"/>
    </location>
</feature>
<dbReference type="OrthoDB" id="5975451at2"/>
<gene>
    <name evidence="2" type="ORF">FPZ22_07530</name>
</gene>
<name>A0A518N4C7_9GAMM</name>
<keyword evidence="1" id="KW-0812">Transmembrane</keyword>
<keyword evidence="1" id="KW-1133">Transmembrane helix</keyword>
<dbReference type="EMBL" id="CP042218">
    <property type="protein sequence ID" value="QDW66766.1"/>
    <property type="molecule type" value="Genomic_DNA"/>
</dbReference>
<dbReference type="RefSeq" id="WP_144891814.1">
    <property type="nucleotide sequence ID" value="NZ_CP042218.1"/>
</dbReference>
<dbReference type="AlphaFoldDB" id="A0A518N4C7"/>
<keyword evidence="3" id="KW-1185">Reference proteome</keyword>
<protein>
    <submittedName>
        <fullName evidence="2">Uncharacterized protein</fullName>
    </submittedName>
</protein>
<evidence type="ECO:0000256" key="1">
    <source>
        <dbReference type="SAM" id="Phobius"/>
    </source>
</evidence>
<keyword evidence="1" id="KW-0472">Membrane</keyword>
<evidence type="ECO:0000313" key="2">
    <source>
        <dbReference type="EMBL" id="QDW66766.1"/>
    </source>
</evidence>
<proteinExistence type="predicted"/>
<organism evidence="2 3">
    <name type="scientific">Luteimonas granuli</name>
    <dbReference type="NCBI Taxonomy" id="1176533"/>
    <lineage>
        <taxon>Bacteria</taxon>
        <taxon>Pseudomonadati</taxon>
        <taxon>Pseudomonadota</taxon>
        <taxon>Gammaproteobacteria</taxon>
        <taxon>Lysobacterales</taxon>
        <taxon>Lysobacteraceae</taxon>
        <taxon>Luteimonas</taxon>
    </lineage>
</organism>